<dbReference type="SUPFAM" id="SSF51412">
    <property type="entry name" value="Inosine monophosphate dehydrogenase (IMPDH)"/>
    <property type="match status" value="1"/>
</dbReference>
<evidence type="ECO:0000256" key="3">
    <source>
        <dbReference type="ARBA" id="ARBA00022643"/>
    </source>
</evidence>
<protein>
    <submittedName>
        <fullName evidence="6">Nitronate monooxygenase</fullName>
        <ecNumber evidence="6">1.13.12.-</ecNumber>
    </submittedName>
</protein>
<dbReference type="RefSeq" id="WP_338748966.1">
    <property type="nucleotide sequence ID" value="NZ_CP144913.1"/>
</dbReference>
<organism evidence="6 7">
    <name type="scientific">Janibacter alittae</name>
    <dbReference type="NCBI Taxonomy" id="3115209"/>
    <lineage>
        <taxon>Bacteria</taxon>
        <taxon>Bacillati</taxon>
        <taxon>Actinomycetota</taxon>
        <taxon>Actinomycetes</taxon>
        <taxon>Micrococcales</taxon>
        <taxon>Intrasporangiaceae</taxon>
        <taxon>Janibacter</taxon>
    </lineage>
</organism>
<sequence length="327" mass="34504">MPTQLRGRLRLPVISAPMFLGSGPDLVIGACRAGVLGTFPALNLRTTEDFDDWLTRIEEALAQPDGSGREPAPYGVNFIVHRTNKRIEADLERIVAHEVPVVITSLGAAKDVVDAVHSYGGLVFHDVTNARFATKAAEAGVDGLILVSAGAGGHAGGLNPFALITEVRRVWDGPLILGGSLSTGRDVLAAQAAGADLAYMGTRFLATQESIATEEYREMLVRSGAEEIVYTPSISTIPGNFLRESIIGAGLDPDNLPVPDAIDVSHVTNPHAREQPTGPAPKAWKDVWSAGHSVAGITEVLPVAQLVDQLEAEYLTAKGDLLAVIDG</sequence>
<dbReference type="EMBL" id="CP144913">
    <property type="protein sequence ID" value="WXB76199.1"/>
    <property type="molecule type" value="Genomic_DNA"/>
</dbReference>
<evidence type="ECO:0000256" key="2">
    <source>
        <dbReference type="ARBA" id="ARBA00022630"/>
    </source>
</evidence>
<dbReference type="EC" id="1.13.12.-" evidence="6"/>
<dbReference type="PANTHER" id="PTHR42747:SF4">
    <property type="entry name" value="BLR1330 PROTEIN"/>
    <property type="match status" value="1"/>
</dbReference>
<dbReference type="Pfam" id="PF03060">
    <property type="entry name" value="NMO"/>
    <property type="match status" value="1"/>
</dbReference>
<keyword evidence="4 6" id="KW-0560">Oxidoreductase</keyword>
<dbReference type="CDD" id="cd04730">
    <property type="entry name" value="NPD_like"/>
    <property type="match status" value="1"/>
</dbReference>
<keyword evidence="5 6" id="KW-0503">Monooxygenase</keyword>
<evidence type="ECO:0000313" key="6">
    <source>
        <dbReference type="EMBL" id="WXB76199.1"/>
    </source>
</evidence>
<keyword evidence="7" id="KW-1185">Reference proteome</keyword>
<proteinExistence type="inferred from homology"/>
<evidence type="ECO:0000256" key="1">
    <source>
        <dbReference type="ARBA" id="ARBA00009881"/>
    </source>
</evidence>
<dbReference type="InterPro" id="IPR004136">
    <property type="entry name" value="NMO"/>
</dbReference>
<name>A0ABZ2MGK2_9MICO</name>
<keyword evidence="2" id="KW-0285">Flavoprotein</keyword>
<dbReference type="InterPro" id="IPR013785">
    <property type="entry name" value="Aldolase_TIM"/>
</dbReference>
<dbReference type="PANTHER" id="PTHR42747">
    <property type="entry name" value="NITRONATE MONOOXYGENASE-RELATED"/>
    <property type="match status" value="1"/>
</dbReference>
<dbReference type="Proteomes" id="UP001382727">
    <property type="component" value="Chromosome"/>
</dbReference>
<evidence type="ECO:0000256" key="5">
    <source>
        <dbReference type="ARBA" id="ARBA00023033"/>
    </source>
</evidence>
<keyword evidence="3" id="KW-0288">FMN</keyword>
<accession>A0ABZ2MGK2</accession>
<gene>
    <name evidence="6" type="ORF">V1351_14835</name>
</gene>
<comment type="similarity">
    <text evidence="1">Belongs to the nitronate monooxygenase family. NMO class I subfamily.</text>
</comment>
<reference evidence="6 7" key="1">
    <citation type="submission" date="2024-02" db="EMBL/GenBank/DDBJ databases">
        <title>Janibacter sp. nov., isolated from gut of marine sandworm.</title>
        <authorList>
            <person name="Kim B."/>
            <person name="Jun M.O."/>
            <person name="Shin N.-R."/>
        </authorList>
    </citation>
    <scope>NUCLEOTIDE SEQUENCE [LARGE SCALE GENOMIC DNA]</scope>
    <source>
        <strain evidence="6 7">A1S7</strain>
    </source>
</reference>
<evidence type="ECO:0000313" key="7">
    <source>
        <dbReference type="Proteomes" id="UP001382727"/>
    </source>
</evidence>
<dbReference type="GO" id="GO:0004497">
    <property type="term" value="F:monooxygenase activity"/>
    <property type="evidence" value="ECO:0007669"/>
    <property type="project" value="UniProtKB-KW"/>
</dbReference>
<evidence type="ECO:0000256" key="4">
    <source>
        <dbReference type="ARBA" id="ARBA00023002"/>
    </source>
</evidence>
<dbReference type="Gene3D" id="3.20.20.70">
    <property type="entry name" value="Aldolase class I"/>
    <property type="match status" value="1"/>
</dbReference>